<gene>
    <name evidence="1" type="ORF">M011DRAFT_469400</name>
</gene>
<proteinExistence type="predicted"/>
<dbReference type="EMBL" id="MU006581">
    <property type="protein sequence ID" value="KAF2745727.1"/>
    <property type="molecule type" value="Genomic_DNA"/>
</dbReference>
<evidence type="ECO:0000313" key="1">
    <source>
        <dbReference type="EMBL" id="KAF2745727.1"/>
    </source>
</evidence>
<keyword evidence="2" id="KW-1185">Reference proteome</keyword>
<protein>
    <submittedName>
        <fullName evidence="1">Uncharacterized protein</fullName>
    </submittedName>
</protein>
<accession>A0A6A6V998</accession>
<evidence type="ECO:0000313" key="2">
    <source>
        <dbReference type="Proteomes" id="UP000799440"/>
    </source>
</evidence>
<dbReference type="Proteomes" id="UP000799440">
    <property type="component" value="Unassembled WGS sequence"/>
</dbReference>
<organism evidence="1 2">
    <name type="scientific">Sporormia fimetaria CBS 119925</name>
    <dbReference type="NCBI Taxonomy" id="1340428"/>
    <lineage>
        <taxon>Eukaryota</taxon>
        <taxon>Fungi</taxon>
        <taxon>Dikarya</taxon>
        <taxon>Ascomycota</taxon>
        <taxon>Pezizomycotina</taxon>
        <taxon>Dothideomycetes</taxon>
        <taxon>Pleosporomycetidae</taxon>
        <taxon>Pleosporales</taxon>
        <taxon>Sporormiaceae</taxon>
        <taxon>Sporormia</taxon>
    </lineage>
</organism>
<dbReference type="AlphaFoldDB" id="A0A6A6V998"/>
<name>A0A6A6V998_9PLEO</name>
<reference evidence="1" key="1">
    <citation type="journal article" date="2020" name="Stud. Mycol.">
        <title>101 Dothideomycetes genomes: a test case for predicting lifestyles and emergence of pathogens.</title>
        <authorList>
            <person name="Haridas S."/>
            <person name="Albert R."/>
            <person name="Binder M."/>
            <person name="Bloem J."/>
            <person name="Labutti K."/>
            <person name="Salamov A."/>
            <person name="Andreopoulos B."/>
            <person name="Baker S."/>
            <person name="Barry K."/>
            <person name="Bills G."/>
            <person name="Bluhm B."/>
            <person name="Cannon C."/>
            <person name="Castanera R."/>
            <person name="Culley D."/>
            <person name="Daum C."/>
            <person name="Ezra D."/>
            <person name="Gonzalez J."/>
            <person name="Henrissat B."/>
            <person name="Kuo A."/>
            <person name="Liang C."/>
            <person name="Lipzen A."/>
            <person name="Lutzoni F."/>
            <person name="Magnuson J."/>
            <person name="Mondo S."/>
            <person name="Nolan M."/>
            <person name="Ohm R."/>
            <person name="Pangilinan J."/>
            <person name="Park H.-J."/>
            <person name="Ramirez L."/>
            <person name="Alfaro M."/>
            <person name="Sun H."/>
            <person name="Tritt A."/>
            <person name="Yoshinaga Y."/>
            <person name="Zwiers L.-H."/>
            <person name="Turgeon B."/>
            <person name="Goodwin S."/>
            <person name="Spatafora J."/>
            <person name="Crous P."/>
            <person name="Grigoriev I."/>
        </authorList>
    </citation>
    <scope>NUCLEOTIDE SEQUENCE</scope>
    <source>
        <strain evidence="1">CBS 119925</strain>
    </source>
</reference>
<sequence>MASEWNTCAFCLLGSACMLLPAMVVVVGTPLEPSLFLSNLDELRRTSHLGKVNHLTYALPRAEMIFRSLHCKVLSLA</sequence>